<dbReference type="EC" id="2.7.7.65" evidence="1"/>
<evidence type="ECO:0000313" key="5">
    <source>
        <dbReference type="Proteomes" id="UP000593836"/>
    </source>
</evidence>
<keyword evidence="2" id="KW-0472">Membrane</keyword>
<dbReference type="SUPFAM" id="SSF55073">
    <property type="entry name" value="Nucleotide cyclase"/>
    <property type="match status" value="1"/>
</dbReference>
<keyword evidence="5" id="KW-1185">Reference proteome</keyword>
<feature type="transmembrane region" description="Helical" evidence="2">
    <location>
        <begin position="186"/>
        <end position="209"/>
    </location>
</feature>
<dbReference type="GO" id="GO:1902201">
    <property type="term" value="P:negative regulation of bacterial-type flagellum-dependent cell motility"/>
    <property type="evidence" value="ECO:0007669"/>
    <property type="project" value="TreeGrafter"/>
</dbReference>
<dbReference type="GO" id="GO:0043709">
    <property type="term" value="P:cell adhesion involved in single-species biofilm formation"/>
    <property type="evidence" value="ECO:0007669"/>
    <property type="project" value="TreeGrafter"/>
</dbReference>
<keyword evidence="2" id="KW-0812">Transmembrane</keyword>
<dbReference type="InterPro" id="IPR043128">
    <property type="entry name" value="Rev_trsase/Diguanyl_cyclase"/>
</dbReference>
<dbReference type="GO" id="GO:0052621">
    <property type="term" value="F:diguanylate cyclase activity"/>
    <property type="evidence" value="ECO:0007669"/>
    <property type="project" value="UniProtKB-EC"/>
</dbReference>
<dbReference type="GO" id="GO:0005886">
    <property type="term" value="C:plasma membrane"/>
    <property type="evidence" value="ECO:0007669"/>
    <property type="project" value="TreeGrafter"/>
</dbReference>
<feature type="transmembrane region" description="Helical" evidence="2">
    <location>
        <begin position="12"/>
        <end position="33"/>
    </location>
</feature>
<feature type="domain" description="GGDEF" evidence="3">
    <location>
        <begin position="267"/>
        <end position="404"/>
    </location>
</feature>
<dbReference type="InterPro" id="IPR024478">
    <property type="entry name" value="HlyB_4HB_MCP"/>
</dbReference>
<dbReference type="KEGG" id="smas:HUE87_09610"/>
<reference evidence="4 5" key="1">
    <citation type="submission" date="2020-05" db="EMBL/GenBank/DDBJ databases">
        <title>Sulfurimonas marisnigri, sp. nov., and Sulfurimonas baltica, sp. nov., manganese oxide reducing chemolithoautotrophs of the class Epsilonproteobacteria isolated from the pelagic redoxclines of the Black and Baltic Seas and emended description of the genus Sulfurimonas.</title>
        <authorList>
            <person name="Henkel J.V."/>
            <person name="Laudan C."/>
            <person name="Werner J."/>
            <person name="Neu T."/>
            <person name="Plewe S."/>
            <person name="Sproer C."/>
            <person name="Bunk B."/>
            <person name="Schulz-Vogt H.N."/>
        </authorList>
    </citation>
    <scope>NUCLEOTIDE SEQUENCE [LARGE SCALE GENOMIC DNA]</scope>
    <source>
        <strain evidence="4 5">SoZ1</strain>
    </source>
</reference>
<dbReference type="EMBL" id="CP054493">
    <property type="protein sequence ID" value="QOY54132.1"/>
    <property type="molecule type" value="Genomic_DNA"/>
</dbReference>
<dbReference type="RefSeq" id="WP_194366178.1">
    <property type="nucleotide sequence ID" value="NZ_CP054493.1"/>
</dbReference>
<dbReference type="Gene3D" id="3.30.70.270">
    <property type="match status" value="1"/>
</dbReference>
<dbReference type="NCBIfam" id="TIGR00254">
    <property type="entry name" value="GGDEF"/>
    <property type="match status" value="1"/>
</dbReference>
<name>A0A7S7RP90_9BACT</name>
<dbReference type="CDD" id="cd01949">
    <property type="entry name" value="GGDEF"/>
    <property type="match status" value="1"/>
</dbReference>
<accession>A0A7S7RP90</accession>
<sequence length="432" mass="49787">MNFIEALKLRSKLLFIFILIAVGLFFLGIMGTINLNSMKKNLDSLYFGSLVPVIELNSILQIYHSDLAHTIYRAKNSEITRSEVESKIQNSVNSINREWKKYESHFKRDKEFGYVEYTALEVNSTNQYFYKILKALSDGHNIKDISILSLEKKISHIHKVLNKLIAYEVGVAKYERKKFLEVYDSLLLEVSFILSIVIFGVMLISYYVFKSIQKDQTALEIATKRLKVANKKLENVSYTDSLTNLYNRRYFNLVYDRELKRAKRNHTHITFMMLDIDFFKQYNDTYGHIEGDFALKSVAKVLQDTLKRPGDFVFRLGGEEFGILLTETDESNSANLARDICDSVRGREIKHSASKANEFVTISIGVVCCIADEALNDEILLSRADEMLYKAKDSGRDRYNITTDISEAKTVKVKSEEKNVEVKSEKKKEFSA</sequence>
<evidence type="ECO:0000313" key="4">
    <source>
        <dbReference type="EMBL" id="QOY54132.1"/>
    </source>
</evidence>
<dbReference type="Pfam" id="PF12729">
    <property type="entry name" value="4HB_MCP_1"/>
    <property type="match status" value="1"/>
</dbReference>
<evidence type="ECO:0000259" key="3">
    <source>
        <dbReference type="PROSITE" id="PS50887"/>
    </source>
</evidence>
<dbReference type="InterPro" id="IPR000160">
    <property type="entry name" value="GGDEF_dom"/>
</dbReference>
<dbReference type="Pfam" id="PF00990">
    <property type="entry name" value="GGDEF"/>
    <property type="match status" value="1"/>
</dbReference>
<dbReference type="InterPro" id="IPR050469">
    <property type="entry name" value="Diguanylate_Cyclase"/>
</dbReference>
<dbReference type="SMART" id="SM00267">
    <property type="entry name" value="GGDEF"/>
    <property type="match status" value="1"/>
</dbReference>
<gene>
    <name evidence="4" type="ORF">HUE87_09610</name>
</gene>
<evidence type="ECO:0000256" key="2">
    <source>
        <dbReference type="SAM" id="Phobius"/>
    </source>
</evidence>
<dbReference type="PANTHER" id="PTHR45138:SF24">
    <property type="entry name" value="DIGUANYLATE CYCLASE DGCC-RELATED"/>
    <property type="match status" value="1"/>
</dbReference>
<dbReference type="FunFam" id="3.30.70.270:FF:000001">
    <property type="entry name" value="Diguanylate cyclase domain protein"/>
    <property type="match status" value="1"/>
</dbReference>
<dbReference type="PANTHER" id="PTHR45138">
    <property type="entry name" value="REGULATORY COMPONENTS OF SENSORY TRANSDUCTION SYSTEM"/>
    <property type="match status" value="1"/>
</dbReference>
<dbReference type="Proteomes" id="UP000593836">
    <property type="component" value="Chromosome"/>
</dbReference>
<proteinExistence type="predicted"/>
<dbReference type="AlphaFoldDB" id="A0A7S7RP90"/>
<protein>
    <recommendedName>
        <fullName evidence="1">diguanylate cyclase</fullName>
        <ecNumber evidence="1">2.7.7.65</ecNumber>
    </recommendedName>
</protein>
<dbReference type="InterPro" id="IPR029787">
    <property type="entry name" value="Nucleotide_cyclase"/>
</dbReference>
<evidence type="ECO:0000256" key="1">
    <source>
        <dbReference type="ARBA" id="ARBA00012528"/>
    </source>
</evidence>
<dbReference type="PROSITE" id="PS50887">
    <property type="entry name" value="GGDEF"/>
    <property type="match status" value="1"/>
</dbReference>
<organism evidence="4 5">
    <name type="scientific">Candidatus Sulfurimonas marisnigri</name>
    <dbReference type="NCBI Taxonomy" id="2740405"/>
    <lineage>
        <taxon>Bacteria</taxon>
        <taxon>Pseudomonadati</taxon>
        <taxon>Campylobacterota</taxon>
        <taxon>Epsilonproteobacteria</taxon>
        <taxon>Campylobacterales</taxon>
        <taxon>Sulfurimonadaceae</taxon>
        <taxon>Sulfurimonas</taxon>
    </lineage>
</organism>
<keyword evidence="2" id="KW-1133">Transmembrane helix</keyword>